<gene>
    <name evidence="1" type="ORF">GMARGA_LOCUS8141</name>
</gene>
<comment type="caution">
    <text evidence="1">The sequence shown here is derived from an EMBL/GenBank/DDBJ whole genome shotgun (WGS) entry which is preliminary data.</text>
</comment>
<dbReference type="EMBL" id="CAJVQB010004116">
    <property type="protein sequence ID" value="CAG8627248.1"/>
    <property type="molecule type" value="Genomic_DNA"/>
</dbReference>
<accession>A0ABN7ULM2</accession>
<evidence type="ECO:0000313" key="2">
    <source>
        <dbReference type="Proteomes" id="UP000789901"/>
    </source>
</evidence>
<organism evidence="1 2">
    <name type="scientific">Gigaspora margarita</name>
    <dbReference type="NCBI Taxonomy" id="4874"/>
    <lineage>
        <taxon>Eukaryota</taxon>
        <taxon>Fungi</taxon>
        <taxon>Fungi incertae sedis</taxon>
        <taxon>Mucoromycota</taxon>
        <taxon>Glomeromycotina</taxon>
        <taxon>Glomeromycetes</taxon>
        <taxon>Diversisporales</taxon>
        <taxon>Gigasporaceae</taxon>
        <taxon>Gigaspora</taxon>
    </lineage>
</organism>
<feature type="non-terminal residue" evidence="1">
    <location>
        <position position="1"/>
    </location>
</feature>
<sequence length="40" mass="4507">ILTDNALAKALAIGTLQQYSYLQINKQICNAYYMEIVENA</sequence>
<reference evidence="1 2" key="1">
    <citation type="submission" date="2021-06" db="EMBL/GenBank/DDBJ databases">
        <authorList>
            <person name="Kallberg Y."/>
            <person name="Tangrot J."/>
            <person name="Rosling A."/>
        </authorList>
    </citation>
    <scope>NUCLEOTIDE SEQUENCE [LARGE SCALE GENOMIC DNA]</scope>
    <source>
        <strain evidence="1 2">120-4 pot B 10/14</strain>
    </source>
</reference>
<name>A0ABN7ULM2_GIGMA</name>
<keyword evidence="2" id="KW-1185">Reference proteome</keyword>
<evidence type="ECO:0000313" key="1">
    <source>
        <dbReference type="EMBL" id="CAG8627248.1"/>
    </source>
</evidence>
<proteinExistence type="predicted"/>
<dbReference type="Proteomes" id="UP000789901">
    <property type="component" value="Unassembled WGS sequence"/>
</dbReference>
<protein>
    <submittedName>
        <fullName evidence="1">31474_t:CDS:1</fullName>
    </submittedName>
</protein>